<feature type="compositionally biased region" description="Basic and acidic residues" evidence="1">
    <location>
        <begin position="201"/>
        <end position="234"/>
    </location>
</feature>
<evidence type="ECO:0000256" key="1">
    <source>
        <dbReference type="SAM" id="MobiDB-lite"/>
    </source>
</evidence>
<evidence type="ECO:0000259" key="2">
    <source>
        <dbReference type="Pfam" id="PF11181"/>
    </source>
</evidence>
<reference evidence="3 4" key="1">
    <citation type="submission" date="2018-03" db="EMBL/GenBank/DDBJ databases">
        <title>Alkalicoccus saliphilus sp. nov., isolated from a mineral pool.</title>
        <authorList>
            <person name="Zhao B."/>
        </authorList>
    </citation>
    <scope>NUCLEOTIDE SEQUENCE [LARGE SCALE GENOMIC DNA]</scope>
    <source>
        <strain evidence="3 4">6AG</strain>
    </source>
</reference>
<dbReference type="Pfam" id="PF11181">
    <property type="entry name" value="YflT"/>
    <property type="match status" value="1"/>
</dbReference>
<dbReference type="AlphaFoldDB" id="A0A2T4U2J0"/>
<feature type="region of interest" description="Disordered" evidence="1">
    <location>
        <begin position="147"/>
        <end position="234"/>
    </location>
</feature>
<protein>
    <recommendedName>
        <fullName evidence="2">General stress protein 17M-like domain-containing protein</fullName>
    </recommendedName>
</protein>
<gene>
    <name evidence="3" type="ORF">C6Y45_15480</name>
</gene>
<evidence type="ECO:0000313" key="4">
    <source>
        <dbReference type="Proteomes" id="UP000240509"/>
    </source>
</evidence>
<sequence>MVYRFVFREKKKYLTRYKIMMQEEFDMTKVIGTFQEKSDVIQMVDKLKKEGTDVRDITVLMPEEGNRTVTDDDIVHGVGIERLATKDIQDSSLISKMKSVFNTKDEKERREDKEDRIQELGLSDEDAEKLRQDIDKNKSYVVITHTAEEQAEAEKEGEAKADEENKEKTEKSAAEEKEEMKNKKDQGPGVVDEAPPTPEAVESHDNRGEEIKEKEEVLDKNQQKLTDRDKNARE</sequence>
<name>A0A2T4U2J0_9BACI</name>
<feature type="compositionally biased region" description="Basic and acidic residues" evidence="1">
    <location>
        <begin position="147"/>
        <end position="186"/>
    </location>
</feature>
<feature type="domain" description="General stress protein 17M-like" evidence="2">
    <location>
        <begin position="30"/>
        <end position="136"/>
    </location>
</feature>
<dbReference type="InterPro" id="IPR025889">
    <property type="entry name" value="GSP17M-like_dom"/>
</dbReference>
<comment type="caution">
    <text evidence="3">The sequence shown here is derived from an EMBL/GenBank/DDBJ whole genome shotgun (WGS) entry which is preliminary data.</text>
</comment>
<evidence type="ECO:0000313" key="3">
    <source>
        <dbReference type="EMBL" id="PTL37617.1"/>
    </source>
</evidence>
<dbReference type="EMBL" id="PZJJ01000040">
    <property type="protein sequence ID" value="PTL37617.1"/>
    <property type="molecule type" value="Genomic_DNA"/>
</dbReference>
<accession>A0A2T4U2J0</accession>
<dbReference type="Proteomes" id="UP000240509">
    <property type="component" value="Unassembled WGS sequence"/>
</dbReference>
<keyword evidence="4" id="KW-1185">Reference proteome</keyword>
<proteinExistence type="predicted"/>
<organism evidence="3 4">
    <name type="scientific">Alkalicoccus saliphilus</name>
    <dbReference type="NCBI Taxonomy" id="200989"/>
    <lineage>
        <taxon>Bacteria</taxon>
        <taxon>Bacillati</taxon>
        <taxon>Bacillota</taxon>
        <taxon>Bacilli</taxon>
        <taxon>Bacillales</taxon>
        <taxon>Bacillaceae</taxon>
        <taxon>Alkalicoccus</taxon>
    </lineage>
</organism>